<evidence type="ECO:0000256" key="12">
    <source>
        <dbReference type="ARBA" id="ARBA00022777"/>
    </source>
</evidence>
<keyword evidence="14" id="KW-0408">Iron</keyword>
<protein>
    <recommendedName>
        <fullName evidence="5">Oxygen sensor histidine kinase NreB</fullName>
        <ecNumber evidence="4">2.7.13.3</ecNumber>
    </recommendedName>
    <alternativeName>
        <fullName evidence="18">Nitrogen regulation protein B</fullName>
    </alternativeName>
</protein>
<evidence type="ECO:0000313" key="22">
    <source>
        <dbReference type="Proteomes" id="UP000295554"/>
    </source>
</evidence>
<keyword evidence="11" id="KW-0547">Nucleotide-binding</keyword>
<evidence type="ECO:0000259" key="20">
    <source>
        <dbReference type="PROSITE" id="PS50109"/>
    </source>
</evidence>
<dbReference type="GO" id="GO:0046872">
    <property type="term" value="F:metal ion binding"/>
    <property type="evidence" value="ECO:0007669"/>
    <property type="project" value="UniProtKB-KW"/>
</dbReference>
<comment type="function">
    <text evidence="17">Member of the two-component regulatory system NreB/NreC involved in the control of dissimilatory nitrate/nitrite reduction in response to oxygen. NreB functions as a direct oxygen sensor histidine kinase which is autophosphorylated, in the absence of oxygen, probably at the conserved histidine residue, and transfers its phosphate group probably to a conserved aspartate residue of NreC. NreB/NreC activates the expression of the nitrate (narGHJI) and nitrite (nir) reductase operons, as well as the putative nitrate transporter gene narT.</text>
</comment>
<dbReference type="SUPFAM" id="SSF55874">
    <property type="entry name" value="ATPase domain of HSP90 chaperone/DNA topoisomerase II/histidine kinase"/>
    <property type="match status" value="1"/>
</dbReference>
<dbReference type="InterPro" id="IPR036890">
    <property type="entry name" value="HATPase_C_sf"/>
</dbReference>
<dbReference type="PANTHER" id="PTHR24421">
    <property type="entry name" value="NITRATE/NITRITE SENSOR PROTEIN NARX-RELATED"/>
    <property type="match status" value="1"/>
</dbReference>
<dbReference type="GO" id="GO:0016020">
    <property type="term" value="C:membrane"/>
    <property type="evidence" value="ECO:0007669"/>
    <property type="project" value="InterPro"/>
</dbReference>
<dbReference type="Gene3D" id="2.60.40.2380">
    <property type="match status" value="1"/>
</dbReference>
<dbReference type="AlphaFoldDB" id="A0A4R5LN64"/>
<dbReference type="PRINTS" id="PR00344">
    <property type="entry name" value="BCTRLSENSOR"/>
</dbReference>
<feature type="transmembrane region" description="Helical" evidence="19">
    <location>
        <begin position="195"/>
        <end position="216"/>
    </location>
</feature>
<evidence type="ECO:0000256" key="11">
    <source>
        <dbReference type="ARBA" id="ARBA00022741"/>
    </source>
</evidence>
<dbReference type="PANTHER" id="PTHR24421:SF10">
    <property type="entry name" value="NITRATE_NITRITE SENSOR PROTEIN NARQ"/>
    <property type="match status" value="1"/>
</dbReference>
<keyword evidence="12" id="KW-0418">Kinase</keyword>
<feature type="transmembrane region" description="Helical" evidence="19">
    <location>
        <begin position="285"/>
        <end position="306"/>
    </location>
</feature>
<dbReference type="Gene3D" id="3.30.565.10">
    <property type="entry name" value="Histidine kinase-like ATPase, C-terminal domain"/>
    <property type="match status" value="1"/>
</dbReference>
<evidence type="ECO:0000256" key="4">
    <source>
        <dbReference type="ARBA" id="ARBA00012438"/>
    </source>
</evidence>
<feature type="domain" description="Histidine kinase" evidence="20">
    <location>
        <begin position="548"/>
        <end position="636"/>
    </location>
</feature>
<keyword evidence="10" id="KW-0479">Metal-binding</keyword>
<name>A0A4R5LN64_9GAMM</name>
<evidence type="ECO:0000256" key="14">
    <source>
        <dbReference type="ARBA" id="ARBA00023004"/>
    </source>
</evidence>
<keyword evidence="22" id="KW-1185">Reference proteome</keyword>
<evidence type="ECO:0000256" key="18">
    <source>
        <dbReference type="ARBA" id="ARBA00030800"/>
    </source>
</evidence>
<keyword evidence="15" id="KW-0902">Two-component regulatory system</keyword>
<keyword evidence="19" id="KW-0812">Transmembrane</keyword>
<dbReference type="GO" id="GO:0005737">
    <property type="term" value="C:cytoplasm"/>
    <property type="evidence" value="ECO:0007669"/>
    <property type="project" value="UniProtKB-SubCell"/>
</dbReference>
<evidence type="ECO:0000256" key="17">
    <source>
        <dbReference type="ARBA" id="ARBA00024827"/>
    </source>
</evidence>
<evidence type="ECO:0000256" key="13">
    <source>
        <dbReference type="ARBA" id="ARBA00022840"/>
    </source>
</evidence>
<evidence type="ECO:0000256" key="1">
    <source>
        <dbReference type="ARBA" id="ARBA00000085"/>
    </source>
</evidence>
<dbReference type="CDD" id="cd16917">
    <property type="entry name" value="HATPase_UhpB-NarQ-NarX-like"/>
    <property type="match status" value="1"/>
</dbReference>
<comment type="catalytic activity">
    <reaction evidence="1">
        <text>ATP + protein L-histidine = ADP + protein N-phospho-L-histidine.</text>
        <dbReference type="EC" id="2.7.13.3"/>
    </reaction>
</comment>
<dbReference type="InterPro" id="IPR003594">
    <property type="entry name" value="HATPase_dom"/>
</dbReference>
<reference evidence="21 22" key="1">
    <citation type="submission" date="2019-03" db="EMBL/GenBank/DDBJ databases">
        <title>Seongchinamella monodicae gen. nov., sp. nov., a novel member of the Gammaproteobacteria isolated from a tidal mudflat of beach.</title>
        <authorList>
            <person name="Yang H.G."/>
            <person name="Kang J.W."/>
            <person name="Lee S.D."/>
        </authorList>
    </citation>
    <scope>NUCLEOTIDE SEQUENCE [LARGE SCALE GENOMIC DNA]</scope>
    <source>
        <strain evidence="21 22">GH4-78</strain>
    </source>
</reference>
<feature type="transmembrane region" description="Helical" evidence="19">
    <location>
        <begin position="255"/>
        <end position="273"/>
    </location>
</feature>
<evidence type="ECO:0000256" key="9">
    <source>
        <dbReference type="ARBA" id="ARBA00022679"/>
    </source>
</evidence>
<dbReference type="InterPro" id="IPR050482">
    <property type="entry name" value="Sensor_HK_TwoCompSys"/>
</dbReference>
<dbReference type="Pfam" id="PF07730">
    <property type="entry name" value="HisKA_3"/>
    <property type="match status" value="1"/>
</dbReference>
<keyword evidence="19" id="KW-1133">Transmembrane helix</keyword>
<sequence length="636" mass="69894">MNFSRDKMGHRSGFAVKTAWILTVVLLISFGKITGAQAKDSIDISHNFDILFFPVGSYDPHSVLSDASVALFRPLQPPENINRIGYEAWLKTDLSSPGRHEGFSILEVPGQIFNYLDVWYVLPDGGMEHFRAGDRYPYVDRAIKNASYAFPVPPYAGGNLIVLIRARNDTTHPMNFAARLWQNQPWTDYMLGLRLWYGIFLGGMLALAGYNLLLGASLKDSSYLFYVGYILSIVAAVMLLSGLSEEYLWPEGKPLSLVSAFNGMGAFFGVGFVNRFLGIDTRYPLVFRASLIASIVAMVAGVWLAFHDALPGLPDGLSAALVQLLSLSCAAYFIGISLKCYSMKLVQARFLALGMGALLSSMLVYFSYTHAFLPYNIVSAHILEAGALAEGMLLSLALADRIKILNTEKNAAEILALEIERLFSRNLVEVQERERQSVAEALHDSIGHSVLVLRNQLHQIRQATFARSESRNIDADVLNPPIALCKEVMDDLRRISHDLHPHILARLGLQAALESTLERALDDSGIEWSLDIKDLAEVPVDRDVNLAIYRVVQEALSNILKYSSATTVNCTMRVNGHKLMCSISDNGIGFDSEAVAGDALGLQESAGRIRVLGGVYSVRTSPGAGTEVGFWLPIPV</sequence>
<keyword evidence="19" id="KW-0472">Membrane</keyword>
<evidence type="ECO:0000256" key="16">
    <source>
        <dbReference type="ARBA" id="ARBA00023014"/>
    </source>
</evidence>
<feature type="transmembrane region" description="Helical" evidence="19">
    <location>
        <begin position="350"/>
        <end position="368"/>
    </location>
</feature>
<comment type="caution">
    <text evidence="21">The sequence shown here is derived from an EMBL/GenBank/DDBJ whole genome shotgun (WGS) entry which is preliminary data.</text>
</comment>
<evidence type="ECO:0000256" key="3">
    <source>
        <dbReference type="ARBA" id="ARBA00004496"/>
    </source>
</evidence>
<dbReference type="InterPro" id="IPR005467">
    <property type="entry name" value="His_kinase_dom"/>
</dbReference>
<gene>
    <name evidence="21" type="ORF">E2F43_18590</name>
</gene>
<keyword evidence="8" id="KW-0597">Phosphoprotein</keyword>
<feature type="transmembrane region" description="Helical" evidence="19">
    <location>
        <begin position="318"/>
        <end position="338"/>
    </location>
</feature>
<evidence type="ECO:0000256" key="7">
    <source>
        <dbReference type="ARBA" id="ARBA00022490"/>
    </source>
</evidence>
<dbReference type="Pfam" id="PF07695">
    <property type="entry name" value="7TMR-DISM_7TM"/>
    <property type="match status" value="1"/>
</dbReference>
<dbReference type="InterPro" id="IPR004358">
    <property type="entry name" value="Sig_transdc_His_kin-like_C"/>
</dbReference>
<comment type="cofactor">
    <cofactor evidence="2">
        <name>[4Fe-4S] cluster</name>
        <dbReference type="ChEBI" id="CHEBI:49883"/>
    </cofactor>
</comment>
<evidence type="ECO:0000256" key="10">
    <source>
        <dbReference type="ARBA" id="ARBA00022723"/>
    </source>
</evidence>
<keyword evidence="16" id="KW-0411">Iron-sulfur</keyword>
<dbReference type="RefSeq" id="WP_133215555.1">
    <property type="nucleotide sequence ID" value="NZ_SMSE01000006.1"/>
</dbReference>
<feature type="transmembrane region" description="Helical" evidence="19">
    <location>
        <begin position="380"/>
        <end position="399"/>
    </location>
</feature>
<evidence type="ECO:0000313" key="21">
    <source>
        <dbReference type="EMBL" id="TDG11394.1"/>
    </source>
</evidence>
<dbReference type="InterPro" id="IPR011623">
    <property type="entry name" value="7TMR_DISM_rcpt_extracell_dom1"/>
</dbReference>
<dbReference type="EMBL" id="SMSE01000006">
    <property type="protein sequence ID" value="TDG11394.1"/>
    <property type="molecule type" value="Genomic_DNA"/>
</dbReference>
<dbReference type="InterPro" id="IPR011712">
    <property type="entry name" value="Sig_transdc_His_kin_sub3_dim/P"/>
</dbReference>
<keyword evidence="6" id="KW-0004">4Fe-4S</keyword>
<dbReference type="Pfam" id="PF02518">
    <property type="entry name" value="HATPase_c"/>
    <property type="match status" value="1"/>
</dbReference>
<evidence type="ECO:0000256" key="5">
    <source>
        <dbReference type="ARBA" id="ARBA00017322"/>
    </source>
</evidence>
<dbReference type="GO" id="GO:0000155">
    <property type="term" value="F:phosphorelay sensor kinase activity"/>
    <property type="evidence" value="ECO:0007669"/>
    <property type="project" value="InterPro"/>
</dbReference>
<dbReference type="GO" id="GO:0046983">
    <property type="term" value="F:protein dimerization activity"/>
    <property type="evidence" value="ECO:0007669"/>
    <property type="project" value="InterPro"/>
</dbReference>
<keyword evidence="13" id="KW-0067">ATP-binding</keyword>
<dbReference type="SMART" id="SM00387">
    <property type="entry name" value="HATPase_c"/>
    <property type="match status" value="1"/>
</dbReference>
<keyword evidence="7" id="KW-0963">Cytoplasm</keyword>
<accession>A0A4R5LN64</accession>
<dbReference type="EC" id="2.7.13.3" evidence="4"/>
<evidence type="ECO:0000256" key="15">
    <source>
        <dbReference type="ARBA" id="ARBA00023012"/>
    </source>
</evidence>
<dbReference type="PROSITE" id="PS50109">
    <property type="entry name" value="HIS_KIN"/>
    <property type="match status" value="1"/>
</dbReference>
<comment type="subcellular location">
    <subcellularLocation>
        <location evidence="3">Cytoplasm</location>
    </subcellularLocation>
</comment>
<dbReference type="InterPro" id="IPR011622">
    <property type="entry name" value="7TMR_DISM_rcpt_extracell_dom2"/>
</dbReference>
<dbReference type="Pfam" id="PF07696">
    <property type="entry name" value="7TMR-DISMED2"/>
    <property type="match status" value="1"/>
</dbReference>
<keyword evidence="9" id="KW-0808">Transferase</keyword>
<dbReference type="GO" id="GO:0005524">
    <property type="term" value="F:ATP binding"/>
    <property type="evidence" value="ECO:0007669"/>
    <property type="project" value="UniProtKB-KW"/>
</dbReference>
<evidence type="ECO:0000256" key="6">
    <source>
        <dbReference type="ARBA" id="ARBA00022485"/>
    </source>
</evidence>
<evidence type="ECO:0000256" key="8">
    <source>
        <dbReference type="ARBA" id="ARBA00022553"/>
    </source>
</evidence>
<evidence type="ECO:0000256" key="19">
    <source>
        <dbReference type="SAM" id="Phobius"/>
    </source>
</evidence>
<feature type="transmembrane region" description="Helical" evidence="19">
    <location>
        <begin position="223"/>
        <end position="243"/>
    </location>
</feature>
<organism evidence="21 22">
    <name type="scientific">Seongchinamella unica</name>
    <dbReference type="NCBI Taxonomy" id="2547392"/>
    <lineage>
        <taxon>Bacteria</taxon>
        <taxon>Pseudomonadati</taxon>
        <taxon>Pseudomonadota</taxon>
        <taxon>Gammaproteobacteria</taxon>
        <taxon>Cellvibrionales</taxon>
        <taxon>Halieaceae</taxon>
        <taxon>Seongchinamella</taxon>
    </lineage>
</organism>
<dbReference type="GO" id="GO:0051539">
    <property type="term" value="F:4 iron, 4 sulfur cluster binding"/>
    <property type="evidence" value="ECO:0007669"/>
    <property type="project" value="UniProtKB-KW"/>
</dbReference>
<evidence type="ECO:0000256" key="2">
    <source>
        <dbReference type="ARBA" id="ARBA00001966"/>
    </source>
</evidence>
<dbReference type="Proteomes" id="UP000295554">
    <property type="component" value="Unassembled WGS sequence"/>
</dbReference>
<dbReference type="OrthoDB" id="9797605at2"/>
<proteinExistence type="predicted"/>